<sequence>MIVTSNNRVFHLLMKKEKKKMNKKGKEIQHRKILINSVLSWTLQDVLNHHLYKDKVETIPKTFSSVEQYLNSYRYPLLEEIHAEMYAGVENLSQPPACRIVSVKKDRSYKPHGKLLHQVIFDGQYQPYCNDVVALLDARPTSLEDLHNPRRLFVPAIVVDVNIKRKHNMIQILTLKPIMAEKGEEKMIEPRFAVFLLNLLPSLRIWEALNGRNFSILKEVVSFDSRVEVSCGLCSQKVKCLQENNLHTFNLNESQLEAVISSIETSKCDHKSSVKLIWGPPGTGKTKTVSVILFELLKMKCKTLTCAPTNTAIVEVTSRLMKIVRDASLQNGSYGLGDILLLGNKDRLKMHEHDHLADVFLDNRVEALSQCSVSFSKWGSWIKTMTSLLKDSYQLYRKYLESRKNTKTENRTCCLFCGKRDQVDDLEDEKLNIALRISLFMRRQLRYFEKEMSSCIKCMCTHMPTSIVSVKMVGNMFRALELFKYFTSLLQDGSFTDQQVRKIFSGSETIQFTVSDPSLRFLSKTRNECLEILNSLTKVSIPMFGNDRAIRMLCLQRACLTFCTTSSSAKLTKITKTKLVIIDEAAQLKECESAIPLQLPNVQHAILIGDERQLPAMVQSKISEEAEFGRSLFERLVSLGHKTHLLNVQYRMHPSISLFPNSEFYSKQIYDAYSVQQKSYTKHLLQGNMYGPYSFINMSCGKEELDDKHSLNNMMEVAVIAEIIENLYKASVANRQKVSVGVISPYNVQVIAISKKLGFKYVSHSDFSVSVRSVDGFQGGEEDIILISTVRSNDYGSIGFLANHQRTNVALTRARYCLWILGDGKTLMKNNSVWRKIVVDAKGRGCYFNAEDDKRLSKVILDSLVECGQLNDLLRMKSLIFKGARWKVIFKDDFWKSFVRIKGVVTRKDVVAILMKLATGWRDRPSRSRRKKLAITNGASSPLLKQNNVDGFYKLLWTIDIVKENKKHTQVIKILNVLPHMEIPRLAKNLDTIFGSYSIEKMSRCEFKCLEGTLEVPMSWESHWVTKQRYLKLKELSTGLASLSLWDRKTKELIEASLILFFFDTI</sequence>
<dbReference type="OMA" id="TKYCHHE"/>
<name>A0A4Y7LEP1_PAPSO</name>
<keyword evidence="2" id="KW-0378">Hydrolase</keyword>
<dbReference type="GO" id="GO:0004386">
    <property type="term" value="F:helicase activity"/>
    <property type="evidence" value="ECO:0007669"/>
    <property type="project" value="UniProtKB-KW"/>
</dbReference>
<dbReference type="EMBL" id="CM010725">
    <property type="protein sequence ID" value="RZC83417.1"/>
    <property type="molecule type" value="Genomic_DNA"/>
</dbReference>
<dbReference type="Proteomes" id="UP000316621">
    <property type="component" value="Chromosome 11"/>
</dbReference>
<dbReference type="PANTHER" id="PTHR10887:SF522">
    <property type="entry name" value="P-LOOP CONTAINING NUCLEOSIDE TRIPHOSPHATE HYDROLASES SUPERFAMILY PROTEIN"/>
    <property type="match status" value="1"/>
</dbReference>
<dbReference type="Pfam" id="PF13087">
    <property type="entry name" value="AAA_12"/>
    <property type="match status" value="1"/>
</dbReference>
<evidence type="ECO:0000313" key="8">
    <source>
        <dbReference type="Proteomes" id="UP000316621"/>
    </source>
</evidence>
<keyword evidence="3" id="KW-0347">Helicase</keyword>
<dbReference type="FunFam" id="3.40.50.300:FF:000326">
    <property type="entry name" value="P-loop containing nucleoside triphosphate hydrolase"/>
    <property type="match status" value="1"/>
</dbReference>
<evidence type="ECO:0000259" key="5">
    <source>
        <dbReference type="Pfam" id="PF13086"/>
    </source>
</evidence>
<dbReference type="CDD" id="cd18808">
    <property type="entry name" value="SF1_C_Upf1"/>
    <property type="match status" value="1"/>
</dbReference>
<keyword evidence="1" id="KW-0547">Nucleotide-binding</keyword>
<evidence type="ECO:0000256" key="1">
    <source>
        <dbReference type="ARBA" id="ARBA00022741"/>
    </source>
</evidence>
<dbReference type="AlphaFoldDB" id="A0A4Y7LEP1"/>
<dbReference type="STRING" id="3469.A0A4Y7LEP1"/>
<proteinExistence type="predicted"/>
<evidence type="ECO:0000256" key="4">
    <source>
        <dbReference type="ARBA" id="ARBA00022840"/>
    </source>
</evidence>
<evidence type="ECO:0000256" key="2">
    <source>
        <dbReference type="ARBA" id="ARBA00022801"/>
    </source>
</evidence>
<dbReference type="Gramene" id="RZC83417">
    <property type="protein sequence ID" value="RZC83417"/>
    <property type="gene ID" value="C5167_046198"/>
</dbReference>
<dbReference type="InterPro" id="IPR041677">
    <property type="entry name" value="DNA2/NAM7_AAA_11"/>
</dbReference>
<dbReference type="InterPro" id="IPR045055">
    <property type="entry name" value="DNA2/NAM7-like"/>
</dbReference>
<dbReference type="InterPro" id="IPR041679">
    <property type="entry name" value="DNA2/NAM7-like_C"/>
</dbReference>
<evidence type="ECO:0000256" key="3">
    <source>
        <dbReference type="ARBA" id="ARBA00022806"/>
    </source>
</evidence>
<evidence type="ECO:0000259" key="6">
    <source>
        <dbReference type="Pfam" id="PF13087"/>
    </source>
</evidence>
<dbReference type="Gene3D" id="3.40.50.300">
    <property type="entry name" value="P-loop containing nucleotide triphosphate hydrolases"/>
    <property type="match status" value="2"/>
</dbReference>
<feature type="domain" description="DNA2/NAM7 helicase-like C-terminal" evidence="6">
    <location>
        <begin position="629"/>
        <end position="824"/>
    </location>
</feature>
<dbReference type="GO" id="GO:0005694">
    <property type="term" value="C:chromosome"/>
    <property type="evidence" value="ECO:0007669"/>
    <property type="project" value="UniProtKB-ARBA"/>
</dbReference>
<dbReference type="SUPFAM" id="SSF52540">
    <property type="entry name" value="P-loop containing nucleoside triphosphate hydrolases"/>
    <property type="match status" value="1"/>
</dbReference>
<reference evidence="7 8" key="1">
    <citation type="journal article" date="2018" name="Science">
        <title>The opium poppy genome and morphinan production.</title>
        <authorList>
            <person name="Guo L."/>
            <person name="Winzer T."/>
            <person name="Yang X."/>
            <person name="Li Y."/>
            <person name="Ning Z."/>
            <person name="He Z."/>
            <person name="Teodor R."/>
            <person name="Lu Y."/>
            <person name="Bowser T.A."/>
            <person name="Graham I.A."/>
            <person name="Ye K."/>
        </authorList>
    </citation>
    <scope>NUCLEOTIDE SEQUENCE [LARGE SCALE GENOMIC DNA]</scope>
    <source>
        <strain evidence="8">cv. HN1</strain>
        <tissue evidence="7">Leaves</tissue>
    </source>
</reference>
<dbReference type="InterPro" id="IPR047187">
    <property type="entry name" value="SF1_C_Upf1"/>
</dbReference>
<accession>A0A4Y7LEP1</accession>
<dbReference type="InterPro" id="IPR027417">
    <property type="entry name" value="P-loop_NTPase"/>
</dbReference>
<evidence type="ECO:0008006" key="9">
    <source>
        <dbReference type="Google" id="ProtNLM"/>
    </source>
</evidence>
<feature type="domain" description="DNA2/NAM7 helicase helicase" evidence="5">
    <location>
        <begin position="250"/>
        <end position="621"/>
    </location>
</feature>
<dbReference type="PANTHER" id="PTHR10887">
    <property type="entry name" value="DNA2/NAM7 HELICASE FAMILY"/>
    <property type="match status" value="1"/>
</dbReference>
<keyword evidence="4" id="KW-0067">ATP-binding</keyword>
<organism evidence="7 8">
    <name type="scientific">Papaver somniferum</name>
    <name type="common">Opium poppy</name>
    <dbReference type="NCBI Taxonomy" id="3469"/>
    <lineage>
        <taxon>Eukaryota</taxon>
        <taxon>Viridiplantae</taxon>
        <taxon>Streptophyta</taxon>
        <taxon>Embryophyta</taxon>
        <taxon>Tracheophyta</taxon>
        <taxon>Spermatophyta</taxon>
        <taxon>Magnoliopsida</taxon>
        <taxon>Ranunculales</taxon>
        <taxon>Papaveraceae</taxon>
        <taxon>Papaveroideae</taxon>
        <taxon>Papaver</taxon>
    </lineage>
</organism>
<dbReference type="GO" id="GO:0016787">
    <property type="term" value="F:hydrolase activity"/>
    <property type="evidence" value="ECO:0007669"/>
    <property type="project" value="UniProtKB-KW"/>
</dbReference>
<evidence type="ECO:0000313" key="7">
    <source>
        <dbReference type="EMBL" id="RZC83417.1"/>
    </source>
</evidence>
<protein>
    <recommendedName>
        <fullName evidence="9">Helicase ATP-binding domain-containing protein</fullName>
    </recommendedName>
</protein>
<dbReference type="GO" id="GO:0005524">
    <property type="term" value="F:ATP binding"/>
    <property type="evidence" value="ECO:0007669"/>
    <property type="project" value="UniProtKB-KW"/>
</dbReference>
<gene>
    <name evidence="7" type="ORF">C5167_046198</name>
</gene>
<keyword evidence="8" id="KW-1185">Reference proteome</keyword>
<dbReference type="Pfam" id="PF13086">
    <property type="entry name" value="AAA_11"/>
    <property type="match status" value="1"/>
</dbReference>